<dbReference type="GO" id="GO:0071555">
    <property type="term" value="P:cell wall organization"/>
    <property type="evidence" value="ECO:0007669"/>
    <property type="project" value="UniProtKB-KW"/>
</dbReference>
<keyword evidence="5 11" id="KW-0732">Signal</keyword>
<dbReference type="InterPro" id="IPR046756">
    <property type="entry name" value="VAS1/VOA1_TM"/>
</dbReference>
<dbReference type="GO" id="GO:0005789">
    <property type="term" value="C:endoplasmic reticulum membrane"/>
    <property type="evidence" value="ECO:0007669"/>
    <property type="project" value="UniProtKB-SubCell"/>
</dbReference>
<dbReference type="EMBL" id="BBTG02000008">
    <property type="protein sequence ID" value="GAO17005.1"/>
    <property type="molecule type" value="Genomic_DNA"/>
</dbReference>
<dbReference type="PANTHER" id="PTHR28285">
    <property type="entry name" value="PROTEIN BIG1"/>
    <property type="match status" value="1"/>
</dbReference>
<feature type="chain" id="PRO_5008577638" description="Protein BIG1" evidence="11">
    <location>
        <begin position="19"/>
        <end position="305"/>
    </location>
</feature>
<keyword evidence="8 10" id="KW-0472">Membrane</keyword>
<dbReference type="PANTHER" id="PTHR28285:SF1">
    <property type="entry name" value="PROTEIN BIG1"/>
    <property type="match status" value="1"/>
</dbReference>
<feature type="signal peptide" evidence="11">
    <location>
        <begin position="1"/>
        <end position="18"/>
    </location>
</feature>
<keyword evidence="4 10" id="KW-0812">Transmembrane</keyword>
<keyword evidence="9" id="KW-0961">Cell wall biogenesis/degradation</keyword>
<comment type="similarity">
    <text evidence="2">Belongs to the BIG1 family.</text>
</comment>
<protein>
    <recommendedName>
        <fullName evidence="3">Protein BIG1</fullName>
    </recommendedName>
</protein>
<dbReference type="Pfam" id="PF20520">
    <property type="entry name" value="Ac45-VOA1_TM"/>
    <property type="match status" value="1"/>
</dbReference>
<feature type="transmembrane region" description="Helical" evidence="10">
    <location>
        <begin position="256"/>
        <end position="279"/>
    </location>
</feature>
<evidence type="ECO:0000259" key="12">
    <source>
        <dbReference type="Pfam" id="PF20520"/>
    </source>
</evidence>
<dbReference type="InterPro" id="IPR037654">
    <property type="entry name" value="Big1"/>
</dbReference>
<evidence type="ECO:0000256" key="6">
    <source>
        <dbReference type="ARBA" id="ARBA00022824"/>
    </source>
</evidence>
<dbReference type="AlphaFoldDB" id="A0A1B5L0T7"/>
<feature type="domain" description="V-type proton ATPase subunit S1/VOA1 transmembrane" evidence="12">
    <location>
        <begin position="255"/>
        <end position="294"/>
    </location>
</feature>
<dbReference type="GO" id="GO:0009272">
    <property type="term" value="P:fungal-type cell wall biogenesis"/>
    <property type="evidence" value="ECO:0007669"/>
    <property type="project" value="TreeGrafter"/>
</dbReference>
<evidence type="ECO:0000256" key="1">
    <source>
        <dbReference type="ARBA" id="ARBA00004115"/>
    </source>
</evidence>
<evidence type="ECO:0000313" key="14">
    <source>
        <dbReference type="Proteomes" id="UP000054053"/>
    </source>
</evidence>
<organism evidence="13 14">
    <name type="scientific">Ustilaginoidea virens</name>
    <name type="common">Rice false smut fungus</name>
    <name type="synonym">Villosiclava virens</name>
    <dbReference type="NCBI Taxonomy" id="1159556"/>
    <lineage>
        <taxon>Eukaryota</taxon>
        <taxon>Fungi</taxon>
        <taxon>Dikarya</taxon>
        <taxon>Ascomycota</taxon>
        <taxon>Pezizomycotina</taxon>
        <taxon>Sordariomycetes</taxon>
        <taxon>Hypocreomycetidae</taxon>
        <taxon>Hypocreales</taxon>
        <taxon>Clavicipitaceae</taxon>
        <taxon>Ustilaginoidea</taxon>
    </lineage>
</organism>
<keyword evidence="6" id="KW-0256">Endoplasmic reticulum</keyword>
<comment type="caution">
    <text evidence="13">The sequence shown here is derived from an EMBL/GenBank/DDBJ whole genome shotgun (WGS) entry which is preliminary data.</text>
</comment>
<comment type="subcellular location">
    <subcellularLocation>
        <location evidence="1">Endoplasmic reticulum membrane</location>
        <topology evidence="1">Single-pass type I membrane protein</topology>
    </subcellularLocation>
</comment>
<accession>A0A1B5L0T7</accession>
<dbReference type="Proteomes" id="UP000054053">
    <property type="component" value="Unassembled WGS sequence"/>
</dbReference>
<evidence type="ECO:0000256" key="2">
    <source>
        <dbReference type="ARBA" id="ARBA00008203"/>
    </source>
</evidence>
<evidence type="ECO:0000313" key="13">
    <source>
        <dbReference type="EMBL" id="GAO17005.1"/>
    </source>
</evidence>
<dbReference type="GO" id="GO:0006078">
    <property type="term" value="P:(1-&gt;6)-beta-D-glucan biosynthetic process"/>
    <property type="evidence" value="ECO:0007669"/>
    <property type="project" value="TreeGrafter"/>
</dbReference>
<evidence type="ECO:0000256" key="9">
    <source>
        <dbReference type="ARBA" id="ARBA00023316"/>
    </source>
</evidence>
<evidence type="ECO:0000256" key="3">
    <source>
        <dbReference type="ARBA" id="ARBA00022089"/>
    </source>
</evidence>
<proteinExistence type="inferred from homology"/>
<evidence type="ECO:0000256" key="10">
    <source>
        <dbReference type="SAM" id="Phobius"/>
    </source>
</evidence>
<evidence type="ECO:0000256" key="11">
    <source>
        <dbReference type="SAM" id="SignalP"/>
    </source>
</evidence>
<evidence type="ECO:0000256" key="5">
    <source>
        <dbReference type="ARBA" id="ARBA00022729"/>
    </source>
</evidence>
<sequence>MIPQSLASALALSGAAFAFSDSSPWVLLSTSEHLVRMPRQPNANQLQTSSEVAKFTKDFLGGCPTDRYLIVTQPGLRATDLGQADGCSMPHLCRIVQDAHVKGQYSVAEVVGDVTGARYTEHIRAACSEKGKVASVIQVPLEPLSPDSRAQILGRNGAPGLFAPPSLSRLLTLLLHRTRKAADRFSDDALSKELDATTLGNSYTILLYAPPREPLYDSEFLQPLHLDMKRGVDDAPVPRANDTQRDTRPLFEKYQFFTPGIFMGIIVALVLLSILGAGIRGLASLEVSYGAFDKEMGPAAQKKQQ</sequence>
<evidence type="ECO:0000256" key="7">
    <source>
        <dbReference type="ARBA" id="ARBA00022989"/>
    </source>
</evidence>
<name>A0A1B5L0T7_USTVR</name>
<keyword evidence="7 10" id="KW-1133">Transmembrane helix</keyword>
<reference evidence="14" key="1">
    <citation type="journal article" date="2016" name="Genome Announc.">
        <title>Genome sequence of Ustilaginoidea virens IPU010, a rice pathogenic fungus causing false smut.</title>
        <authorList>
            <person name="Kumagai T."/>
            <person name="Ishii T."/>
            <person name="Terai G."/>
            <person name="Umemura M."/>
            <person name="Machida M."/>
            <person name="Asai K."/>
        </authorList>
    </citation>
    <scope>NUCLEOTIDE SEQUENCE [LARGE SCALE GENOMIC DNA]</scope>
    <source>
        <strain evidence="14">IPU010</strain>
    </source>
</reference>
<gene>
    <name evidence="13" type="ORF">UVI_02022190</name>
</gene>
<evidence type="ECO:0000256" key="4">
    <source>
        <dbReference type="ARBA" id="ARBA00022692"/>
    </source>
</evidence>
<evidence type="ECO:0000256" key="8">
    <source>
        <dbReference type="ARBA" id="ARBA00023136"/>
    </source>
</evidence>